<evidence type="ECO:0000259" key="3">
    <source>
        <dbReference type="PROSITE" id="PS50089"/>
    </source>
</evidence>
<evidence type="ECO:0000256" key="2">
    <source>
        <dbReference type="SAM" id="Coils"/>
    </source>
</evidence>
<dbReference type="OrthoDB" id="1932262at2759"/>
<dbReference type="AlphaFoldDB" id="A0A8T2R1N2"/>
<keyword evidence="5" id="KW-1185">Reference proteome</keyword>
<dbReference type="Pfam" id="PF13920">
    <property type="entry name" value="zf-C3HC4_3"/>
    <property type="match status" value="1"/>
</dbReference>
<keyword evidence="1" id="KW-0862">Zinc</keyword>
<feature type="domain" description="RING-type" evidence="3">
    <location>
        <begin position="185"/>
        <end position="225"/>
    </location>
</feature>
<organism evidence="4 5">
    <name type="scientific">Ceratopteris richardii</name>
    <name type="common">Triangle waterfern</name>
    <dbReference type="NCBI Taxonomy" id="49495"/>
    <lineage>
        <taxon>Eukaryota</taxon>
        <taxon>Viridiplantae</taxon>
        <taxon>Streptophyta</taxon>
        <taxon>Embryophyta</taxon>
        <taxon>Tracheophyta</taxon>
        <taxon>Polypodiopsida</taxon>
        <taxon>Polypodiidae</taxon>
        <taxon>Polypodiales</taxon>
        <taxon>Pteridineae</taxon>
        <taxon>Pteridaceae</taxon>
        <taxon>Parkerioideae</taxon>
        <taxon>Ceratopteris</taxon>
    </lineage>
</organism>
<dbReference type="InterPro" id="IPR013083">
    <property type="entry name" value="Znf_RING/FYVE/PHD"/>
</dbReference>
<gene>
    <name evidence="4" type="ORF">KP509_30G038000</name>
</gene>
<keyword evidence="1" id="KW-0479">Metal-binding</keyword>
<dbReference type="SUPFAM" id="SSF57850">
    <property type="entry name" value="RING/U-box"/>
    <property type="match status" value="1"/>
</dbReference>
<dbReference type="Gene3D" id="3.30.40.10">
    <property type="entry name" value="Zinc/RING finger domain, C3HC4 (zinc finger)"/>
    <property type="match status" value="1"/>
</dbReference>
<evidence type="ECO:0000313" key="4">
    <source>
        <dbReference type="EMBL" id="KAH7290239.1"/>
    </source>
</evidence>
<dbReference type="EMBL" id="CM035435">
    <property type="protein sequence ID" value="KAH7290239.1"/>
    <property type="molecule type" value="Genomic_DNA"/>
</dbReference>
<dbReference type="PROSITE" id="PS50089">
    <property type="entry name" value="ZF_RING_2"/>
    <property type="match status" value="1"/>
</dbReference>
<name>A0A8T2R1N2_CERRI</name>
<dbReference type="SMART" id="SM00184">
    <property type="entry name" value="RING"/>
    <property type="match status" value="1"/>
</dbReference>
<protein>
    <recommendedName>
        <fullName evidence="3">RING-type domain-containing protein</fullName>
    </recommendedName>
</protein>
<evidence type="ECO:0000313" key="5">
    <source>
        <dbReference type="Proteomes" id="UP000825935"/>
    </source>
</evidence>
<accession>A0A8T2R1N2</accession>
<feature type="coiled-coil region" evidence="2">
    <location>
        <begin position="128"/>
        <end position="171"/>
    </location>
</feature>
<evidence type="ECO:0000256" key="1">
    <source>
        <dbReference type="PROSITE-ProRule" id="PRU00175"/>
    </source>
</evidence>
<keyword evidence="1" id="KW-0863">Zinc-finger</keyword>
<keyword evidence="2" id="KW-0175">Coiled coil</keyword>
<comment type="caution">
    <text evidence="4">The sequence shown here is derived from an EMBL/GenBank/DDBJ whole genome shotgun (WGS) entry which is preliminary data.</text>
</comment>
<dbReference type="GO" id="GO:0008270">
    <property type="term" value="F:zinc ion binding"/>
    <property type="evidence" value="ECO:0007669"/>
    <property type="project" value="UniProtKB-KW"/>
</dbReference>
<sequence>MPRSSSPNPYSIFDADVDDAWKPLPSSSFHPFFSSPRKKVHKDDIADLEGVCMKEFRLNLGNVRSRMLEHVEAQQSAFDRLCTDLRATTDASGRRRIADNFVRNAASSARDFANETQITCNEMQAYCFSKLSENNEELKKEVKRLEDAAQIRELEQKISEDEMRIAFQGEKAALEASLREELVACQICTRNARNIIILPCLHAQFCQQCLEAHKAQNDSSCPACRGPIRALLPYIA</sequence>
<dbReference type="Proteomes" id="UP000825935">
    <property type="component" value="Chromosome 30"/>
</dbReference>
<reference evidence="4" key="1">
    <citation type="submission" date="2021-08" db="EMBL/GenBank/DDBJ databases">
        <title>WGS assembly of Ceratopteris richardii.</title>
        <authorList>
            <person name="Marchant D.B."/>
            <person name="Chen G."/>
            <person name="Jenkins J."/>
            <person name="Shu S."/>
            <person name="Leebens-Mack J."/>
            <person name="Grimwood J."/>
            <person name="Schmutz J."/>
            <person name="Soltis P."/>
            <person name="Soltis D."/>
            <person name="Chen Z.-H."/>
        </authorList>
    </citation>
    <scope>NUCLEOTIDE SEQUENCE</scope>
    <source>
        <strain evidence="4">Whitten #5841</strain>
        <tissue evidence="4">Leaf</tissue>
    </source>
</reference>
<dbReference type="InterPro" id="IPR001841">
    <property type="entry name" value="Znf_RING"/>
</dbReference>
<proteinExistence type="predicted"/>